<dbReference type="PANTHER" id="PTHR42866:SF2">
    <property type="entry name" value="3-DEOXY-MANNO-OCTULOSONATE CYTIDYLYLTRANSFERASE, MITOCHONDRIAL"/>
    <property type="match status" value="1"/>
</dbReference>
<dbReference type="Gene3D" id="3.90.550.10">
    <property type="entry name" value="Spore Coat Polysaccharide Biosynthesis Protein SpsA, Chain A"/>
    <property type="match status" value="1"/>
</dbReference>
<name>A0AAW3ZLI9_9GAMM</name>
<dbReference type="GO" id="GO:0033468">
    <property type="term" value="P:CMP-keto-3-deoxy-D-manno-octulosonic acid biosynthetic process"/>
    <property type="evidence" value="ECO:0007669"/>
    <property type="project" value="UniProtKB-UniRule"/>
</dbReference>
<evidence type="ECO:0000313" key="7">
    <source>
        <dbReference type="Proteomes" id="UP000613768"/>
    </source>
</evidence>
<keyword evidence="2 5" id="KW-0808">Transferase</keyword>
<dbReference type="FunFam" id="3.90.550.10:FF:000011">
    <property type="entry name" value="3-deoxy-manno-octulosonate cytidylyltransferase"/>
    <property type="match status" value="1"/>
</dbReference>
<dbReference type="Proteomes" id="UP000613768">
    <property type="component" value="Unassembled WGS sequence"/>
</dbReference>
<dbReference type="Pfam" id="PF02348">
    <property type="entry name" value="CTP_transf_3"/>
    <property type="match status" value="1"/>
</dbReference>
<comment type="caution">
    <text evidence="6">The sequence shown here is derived from an EMBL/GenBank/DDBJ whole genome shotgun (WGS) entry which is preliminary data.</text>
</comment>
<dbReference type="EC" id="2.7.7.38" evidence="5"/>
<evidence type="ECO:0000313" key="6">
    <source>
        <dbReference type="EMBL" id="MBD8525281.1"/>
    </source>
</evidence>
<comment type="similarity">
    <text evidence="5">Belongs to the KdsB family.</text>
</comment>
<proteinExistence type="inferred from homology"/>
<keyword evidence="4 5" id="KW-0448">Lipopolysaccharide biosynthesis</keyword>
<gene>
    <name evidence="5 6" type="primary">kdsB</name>
    <name evidence="6" type="ORF">IFO71_05940</name>
</gene>
<comment type="subcellular location">
    <subcellularLocation>
        <location evidence="5">Cytoplasm</location>
    </subcellularLocation>
    <subcellularLocation>
        <location evidence="1">Membrane</location>
    </subcellularLocation>
</comment>
<dbReference type="InterPro" id="IPR029044">
    <property type="entry name" value="Nucleotide-diphossugar_trans"/>
</dbReference>
<reference evidence="6 7" key="1">
    <citation type="submission" date="2020-09" db="EMBL/GenBank/DDBJ databases">
        <title>Pseudoxanthomonas sp. CAU 1598 isolated from sand of Yaerae Beach.</title>
        <authorList>
            <person name="Kim W."/>
        </authorList>
    </citation>
    <scope>NUCLEOTIDE SEQUENCE [LARGE SCALE GENOMIC DNA]</scope>
    <source>
        <strain evidence="6 7">CAU 1598</strain>
    </source>
</reference>
<comment type="catalytic activity">
    <reaction evidence="5">
        <text>3-deoxy-alpha-D-manno-oct-2-ulosonate + CTP = CMP-3-deoxy-beta-D-manno-octulosonate + diphosphate</text>
        <dbReference type="Rhea" id="RHEA:23448"/>
        <dbReference type="ChEBI" id="CHEBI:33019"/>
        <dbReference type="ChEBI" id="CHEBI:37563"/>
        <dbReference type="ChEBI" id="CHEBI:85986"/>
        <dbReference type="ChEBI" id="CHEBI:85987"/>
        <dbReference type="EC" id="2.7.7.38"/>
    </reaction>
</comment>
<protein>
    <recommendedName>
        <fullName evidence="5">3-deoxy-manno-octulosonate cytidylyltransferase</fullName>
        <ecNumber evidence="5">2.7.7.38</ecNumber>
    </recommendedName>
    <alternativeName>
        <fullName evidence="5">CMP-2-keto-3-deoxyoctulosonic acid synthase</fullName>
        <shortName evidence="5">CKS</shortName>
        <shortName evidence="5">CMP-KDO synthase</shortName>
    </alternativeName>
</protein>
<dbReference type="GO" id="GO:0005829">
    <property type="term" value="C:cytosol"/>
    <property type="evidence" value="ECO:0007669"/>
    <property type="project" value="TreeGrafter"/>
</dbReference>
<dbReference type="NCBIfam" id="NF003952">
    <property type="entry name" value="PRK05450.1-5"/>
    <property type="match status" value="1"/>
</dbReference>
<sequence>MSTALDFVVAIPARYASSRLPGKPLASLAGRPMIAHVVDRALSAGAREVVVATDDQRVADAVAAQNIRVCMTAAGYNSGTDRLAECASMCSWEQDTVIVNLQGDEPLAPPAAIRGVAECLVQSGCEIATLGWPIESSEQLFDPNCVKLVRNDLGQALYFSRAPIPWHRDRFQLDRVNLPGEGWLRHIGMYAYRRATLDAFTRLPAAWLEQVEALEQLRALQAGWRVAVALSPVAVPAGVDTPEDLERVRRVLETKR</sequence>
<dbReference type="InterPro" id="IPR004528">
    <property type="entry name" value="KdsB"/>
</dbReference>
<dbReference type="PANTHER" id="PTHR42866">
    <property type="entry name" value="3-DEOXY-MANNO-OCTULOSONATE CYTIDYLYLTRANSFERASE"/>
    <property type="match status" value="1"/>
</dbReference>
<dbReference type="AlphaFoldDB" id="A0AAW3ZLI9"/>
<dbReference type="HAMAP" id="MF_00057">
    <property type="entry name" value="KdsB"/>
    <property type="match status" value="1"/>
</dbReference>
<dbReference type="GO" id="GO:0009103">
    <property type="term" value="P:lipopolysaccharide biosynthetic process"/>
    <property type="evidence" value="ECO:0007669"/>
    <property type="project" value="UniProtKB-UniRule"/>
</dbReference>
<organism evidence="6 7">
    <name type="scientific">Pseudomarimonas arenosa</name>
    <dbReference type="NCBI Taxonomy" id="2774145"/>
    <lineage>
        <taxon>Bacteria</taxon>
        <taxon>Pseudomonadati</taxon>
        <taxon>Pseudomonadota</taxon>
        <taxon>Gammaproteobacteria</taxon>
        <taxon>Lysobacterales</taxon>
        <taxon>Lysobacteraceae</taxon>
        <taxon>Pseudomarimonas</taxon>
    </lineage>
</organism>
<evidence type="ECO:0000256" key="3">
    <source>
        <dbReference type="ARBA" id="ARBA00022695"/>
    </source>
</evidence>
<evidence type="ECO:0000256" key="1">
    <source>
        <dbReference type="ARBA" id="ARBA00004370"/>
    </source>
</evidence>
<comment type="function">
    <text evidence="5">Activates KDO (a required 8-carbon sugar) for incorporation into bacterial lipopolysaccharide in Gram-negative bacteria.</text>
</comment>
<accession>A0AAW3ZLI9</accession>
<evidence type="ECO:0000256" key="5">
    <source>
        <dbReference type="HAMAP-Rule" id="MF_00057"/>
    </source>
</evidence>
<keyword evidence="7" id="KW-1185">Reference proteome</keyword>
<dbReference type="GO" id="GO:0008690">
    <property type="term" value="F:3-deoxy-manno-octulosonate cytidylyltransferase activity"/>
    <property type="evidence" value="ECO:0007669"/>
    <property type="project" value="UniProtKB-UniRule"/>
</dbReference>
<dbReference type="NCBIfam" id="TIGR00466">
    <property type="entry name" value="kdsB"/>
    <property type="match status" value="1"/>
</dbReference>
<dbReference type="SUPFAM" id="SSF53448">
    <property type="entry name" value="Nucleotide-diphospho-sugar transferases"/>
    <property type="match status" value="1"/>
</dbReference>
<evidence type="ECO:0000256" key="4">
    <source>
        <dbReference type="ARBA" id="ARBA00022985"/>
    </source>
</evidence>
<dbReference type="NCBIfam" id="NF009905">
    <property type="entry name" value="PRK13368.1"/>
    <property type="match status" value="1"/>
</dbReference>
<keyword evidence="5" id="KW-0963">Cytoplasm</keyword>
<dbReference type="EMBL" id="JACYTR010000008">
    <property type="protein sequence ID" value="MBD8525281.1"/>
    <property type="molecule type" value="Genomic_DNA"/>
</dbReference>
<evidence type="ECO:0000256" key="2">
    <source>
        <dbReference type="ARBA" id="ARBA00022679"/>
    </source>
</evidence>
<dbReference type="InterPro" id="IPR003329">
    <property type="entry name" value="Cytidylyl_trans"/>
</dbReference>
<dbReference type="RefSeq" id="WP_192028630.1">
    <property type="nucleotide sequence ID" value="NZ_JACYTR010000008.1"/>
</dbReference>
<dbReference type="GO" id="GO:0016020">
    <property type="term" value="C:membrane"/>
    <property type="evidence" value="ECO:0007669"/>
    <property type="project" value="UniProtKB-SubCell"/>
</dbReference>
<keyword evidence="3 5" id="KW-0548">Nucleotidyltransferase</keyword>
<dbReference type="CDD" id="cd02517">
    <property type="entry name" value="CMP-KDO-Synthetase"/>
    <property type="match status" value="1"/>
</dbReference>
<comment type="pathway">
    <text evidence="5">Nucleotide-sugar biosynthesis; CMP-3-deoxy-D-manno-octulosonate biosynthesis; CMP-3-deoxy-D-manno-octulosonate from 3-deoxy-D-manno-octulosonate and CTP: step 1/1.</text>
</comment>